<dbReference type="AlphaFoldDB" id="A0A1I7RXN2"/>
<keyword evidence="2" id="KW-0472">Membrane</keyword>
<keyword evidence="2" id="KW-1133">Transmembrane helix</keyword>
<feature type="transmembrane region" description="Helical" evidence="2">
    <location>
        <begin position="164"/>
        <end position="188"/>
    </location>
</feature>
<feature type="region of interest" description="Disordered" evidence="1">
    <location>
        <begin position="320"/>
        <end position="394"/>
    </location>
</feature>
<reference evidence="4" key="1">
    <citation type="submission" date="2016-11" db="UniProtKB">
        <authorList>
            <consortium name="WormBaseParasite"/>
        </authorList>
    </citation>
    <scope>IDENTIFICATION</scope>
</reference>
<feature type="transmembrane region" description="Helical" evidence="2">
    <location>
        <begin position="112"/>
        <end position="131"/>
    </location>
</feature>
<dbReference type="WBParaSite" id="BXY_0549900.1">
    <property type="protein sequence ID" value="BXY_0549900.1"/>
    <property type="gene ID" value="BXY_0549900"/>
</dbReference>
<evidence type="ECO:0000256" key="2">
    <source>
        <dbReference type="SAM" id="Phobius"/>
    </source>
</evidence>
<proteinExistence type="predicted"/>
<feature type="transmembrane region" description="Helical" evidence="2">
    <location>
        <begin position="138"/>
        <end position="158"/>
    </location>
</feature>
<feature type="compositionally biased region" description="Basic and acidic residues" evidence="1">
    <location>
        <begin position="340"/>
        <end position="349"/>
    </location>
</feature>
<protein>
    <submittedName>
        <fullName evidence="4">CKLF-like MARVEL transmembrane domain-containing protein 4</fullName>
    </submittedName>
</protein>
<feature type="transmembrane region" description="Helical" evidence="2">
    <location>
        <begin position="80"/>
        <end position="100"/>
    </location>
</feature>
<accession>A0A1I7RXN2</accession>
<feature type="compositionally biased region" description="Basic residues" evidence="1">
    <location>
        <begin position="361"/>
        <end position="372"/>
    </location>
</feature>
<evidence type="ECO:0000256" key="1">
    <source>
        <dbReference type="SAM" id="MobiDB-lite"/>
    </source>
</evidence>
<dbReference type="Proteomes" id="UP000095284">
    <property type="component" value="Unplaced"/>
</dbReference>
<sequence length="394" mass="43297">MKPVVRCCSGNVNAVEACCVVLGGCWFRRPSSWAMPNRSEDPLHAKDIVLETGGEKSGVGSPEKRFFTPEKLHDWRSPTLFKCCLSVFFVIHFILSLMLSPGFPVSPSIHPYLALFAAEAGVTALGMRGIFKQDRSFIKFFILAMIYLVLLQWTVSALCFVDGSIFFGVFLVVYSVVELALLVVLLVFKSEPAPKWMLYAWPFNEAGIREGPLTGGVYDEEAVTTAFGSAPSKPFVPTESLESAPEKEVKKPEISAETVSLTNNSAATISNPVSRVPSVNCLDTPSEKHSKASTSTCSCADCKANCAHCQELEKGEYKDKETRQFTPTESRTVPSAGALKTEESVLKVEEEPDLQEIPVIRHVKTPLKRSGHLKSSPRLELDPETPTDNQTMKP</sequence>
<feature type="compositionally biased region" description="Polar residues" evidence="1">
    <location>
        <begin position="324"/>
        <end position="333"/>
    </location>
</feature>
<organism evidence="3 4">
    <name type="scientific">Bursaphelenchus xylophilus</name>
    <name type="common">Pinewood nematode worm</name>
    <name type="synonym">Aphelenchoides xylophilus</name>
    <dbReference type="NCBI Taxonomy" id="6326"/>
    <lineage>
        <taxon>Eukaryota</taxon>
        <taxon>Metazoa</taxon>
        <taxon>Ecdysozoa</taxon>
        <taxon>Nematoda</taxon>
        <taxon>Chromadorea</taxon>
        <taxon>Rhabditida</taxon>
        <taxon>Tylenchina</taxon>
        <taxon>Tylenchomorpha</taxon>
        <taxon>Aphelenchoidea</taxon>
        <taxon>Aphelenchoididae</taxon>
        <taxon>Bursaphelenchus</taxon>
    </lineage>
</organism>
<evidence type="ECO:0000313" key="3">
    <source>
        <dbReference type="Proteomes" id="UP000095284"/>
    </source>
</evidence>
<keyword evidence="2" id="KW-0812">Transmembrane</keyword>
<evidence type="ECO:0000313" key="4">
    <source>
        <dbReference type="WBParaSite" id="BXY_0549900.1"/>
    </source>
</evidence>
<name>A0A1I7RXN2_BURXY</name>